<gene>
    <name evidence="2" type="ORF">CR513_21788</name>
</gene>
<feature type="region of interest" description="Disordered" evidence="1">
    <location>
        <begin position="1"/>
        <end position="44"/>
    </location>
</feature>
<evidence type="ECO:0000313" key="2">
    <source>
        <dbReference type="EMBL" id="RDX95659.1"/>
    </source>
</evidence>
<name>A0A371GYT9_MUCPR</name>
<proteinExistence type="predicted"/>
<keyword evidence="3" id="KW-1185">Reference proteome</keyword>
<sequence length="157" mass="17643">MTSKLRPRSRIDQKSIRPKVTDPRGAFPERGLPLPKASSKGFTESLGGFKSHTEPIIHMKCPKMQSASKDVKCVKGRNARPKRLRASIRHYASKEFYETLLFITSYINVYTEVSILYKNNTNKVDPALDVPYPLGDVGQIQDEATVIYVDNKSVTNG</sequence>
<accession>A0A371GYT9</accession>
<dbReference type="Proteomes" id="UP000257109">
    <property type="component" value="Unassembled WGS sequence"/>
</dbReference>
<comment type="caution">
    <text evidence="2">The sequence shown here is derived from an EMBL/GenBank/DDBJ whole genome shotgun (WGS) entry which is preliminary data.</text>
</comment>
<feature type="compositionally biased region" description="Basic and acidic residues" evidence="1">
    <location>
        <begin position="9"/>
        <end position="22"/>
    </location>
</feature>
<reference evidence="2" key="1">
    <citation type="submission" date="2018-05" db="EMBL/GenBank/DDBJ databases">
        <title>Draft genome of Mucuna pruriens seed.</title>
        <authorList>
            <person name="Nnadi N.E."/>
            <person name="Vos R."/>
            <person name="Hasami M.H."/>
            <person name="Devisetty U.K."/>
            <person name="Aguiy J.C."/>
        </authorList>
    </citation>
    <scope>NUCLEOTIDE SEQUENCE [LARGE SCALE GENOMIC DNA]</scope>
    <source>
        <strain evidence="2">JCA_2017</strain>
    </source>
</reference>
<feature type="non-terminal residue" evidence="2">
    <location>
        <position position="1"/>
    </location>
</feature>
<dbReference type="EMBL" id="QJKJ01004077">
    <property type="protein sequence ID" value="RDX95659.1"/>
    <property type="molecule type" value="Genomic_DNA"/>
</dbReference>
<evidence type="ECO:0000256" key="1">
    <source>
        <dbReference type="SAM" id="MobiDB-lite"/>
    </source>
</evidence>
<evidence type="ECO:0000313" key="3">
    <source>
        <dbReference type="Proteomes" id="UP000257109"/>
    </source>
</evidence>
<organism evidence="2 3">
    <name type="scientific">Mucuna pruriens</name>
    <name type="common">Velvet bean</name>
    <name type="synonym">Dolichos pruriens</name>
    <dbReference type="NCBI Taxonomy" id="157652"/>
    <lineage>
        <taxon>Eukaryota</taxon>
        <taxon>Viridiplantae</taxon>
        <taxon>Streptophyta</taxon>
        <taxon>Embryophyta</taxon>
        <taxon>Tracheophyta</taxon>
        <taxon>Spermatophyta</taxon>
        <taxon>Magnoliopsida</taxon>
        <taxon>eudicotyledons</taxon>
        <taxon>Gunneridae</taxon>
        <taxon>Pentapetalae</taxon>
        <taxon>rosids</taxon>
        <taxon>fabids</taxon>
        <taxon>Fabales</taxon>
        <taxon>Fabaceae</taxon>
        <taxon>Papilionoideae</taxon>
        <taxon>50 kb inversion clade</taxon>
        <taxon>NPAAA clade</taxon>
        <taxon>indigoferoid/millettioid clade</taxon>
        <taxon>Phaseoleae</taxon>
        <taxon>Mucuna</taxon>
    </lineage>
</organism>
<dbReference type="AlphaFoldDB" id="A0A371GYT9"/>
<protein>
    <submittedName>
        <fullName evidence="2">Uncharacterized protein</fullName>
    </submittedName>
</protein>